<dbReference type="AlphaFoldDB" id="A0A1E3QSU8"/>
<evidence type="ECO:0000313" key="10">
    <source>
        <dbReference type="Proteomes" id="UP000094336"/>
    </source>
</evidence>
<dbReference type="InterPro" id="IPR053826">
    <property type="entry name" value="WDR75"/>
</dbReference>
<gene>
    <name evidence="9" type="ORF">BABINDRAFT_160944</name>
</gene>
<dbReference type="GO" id="GO:0006364">
    <property type="term" value="P:rRNA processing"/>
    <property type="evidence" value="ECO:0007669"/>
    <property type="project" value="UniProtKB-KW"/>
</dbReference>
<evidence type="ECO:0000256" key="4">
    <source>
        <dbReference type="ARBA" id="ARBA00022574"/>
    </source>
</evidence>
<dbReference type="PANTHER" id="PTHR44215">
    <property type="entry name" value="WD REPEAT-CONTAINING PROTEIN 75"/>
    <property type="match status" value="1"/>
</dbReference>
<protein>
    <submittedName>
        <fullName evidence="9">Uncharacterized protein</fullName>
    </submittedName>
</protein>
<dbReference type="PROSITE" id="PS50082">
    <property type="entry name" value="WD_REPEATS_2"/>
    <property type="match status" value="1"/>
</dbReference>
<evidence type="ECO:0000256" key="7">
    <source>
        <dbReference type="ARBA" id="ARBA00023242"/>
    </source>
</evidence>
<dbReference type="InterPro" id="IPR015943">
    <property type="entry name" value="WD40/YVTN_repeat-like_dom_sf"/>
</dbReference>
<sequence>CIRSLAIDCADVVDFRISPANTGHCLLFHASGTISIVNWKDKNAPQAIIATTTTDLPVLSVVSLTAEAVVLITGKNGKHTPHTRTLVLLDLETQQHAELVAIKNVLRFAVSADASRIAFVTSTNEVITVDSTGMILETSAFAFRSPVSALAVSNAGLVALGTASGAIQVLHTTQRLLKWHIDRVAALRFSADGNYLLSGGAERVLVFWQLETDKTQFLPRLNGSIEDIQVTNEYYSLMLNVGESHPELEYLVLSVVDLASRLSVSGIRPNFASPPASLEKLKKRLGKQSAPLLDVSKIKYDFTAAFEIHPVSKLAYFPSGPQIQVYDMLKSEQSFVQTAANTSQAGKVRSENKLLDPQVELLAFTQCGTWMCTFDRLPTPEIDSLMSRDDVQYSLKFWKYVDVKHGHWELCTKVVAPHGAAPVAALIPAPALYHGGVAFLTADNKGGVRLWRPRVPKEIYQKAAVVTAGEKLQQTAWTLRKTKPSGVLVSTAVALAWSEDASLIVLAHEAAMLPIDVTTFRDLPQLPSLTGSRIRGLEIVDHHLVALSKTRLVAYDLLSAQQSPLVCKISTPTGGRNLLAVDAKHRLVAVAVNYHTKSFDVKSKVYVFRPDSLQPVHVAEHDQAIASIRYVARSNAFVFVDVDARMGSLSSASATLFSALEMASASAAQDFATEISVLLQSAQATANIVNGVARMDIDEDMAVTRVINANSFDAAFENLDGVSMENLFDRIIKAIN</sequence>
<dbReference type="Gene3D" id="2.130.10.10">
    <property type="entry name" value="YVTN repeat-like/Quinoprotein amine dehydrogenase"/>
    <property type="match status" value="1"/>
</dbReference>
<dbReference type="GeneID" id="30146408"/>
<dbReference type="GO" id="GO:2000234">
    <property type="term" value="P:positive regulation of rRNA processing"/>
    <property type="evidence" value="ECO:0007669"/>
    <property type="project" value="TreeGrafter"/>
</dbReference>
<dbReference type="InterPro" id="IPR001680">
    <property type="entry name" value="WD40_rpt"/>
</dbReference>
<dbReference type="GO" id="GO:0032040">
    <property type="term" value="C:small-subunit processome"/>
    <property type="evidence" value="ECO:0007669"/>
    <property type="project" value="InterPro"/>
</dbReference>
<dbReference type="EMBL" id="KV454429">
    <property type="protein sequence ID" value="ODQ80718.1"/>
    <property type="molecule type" value="Genomic_DNA"/>
</dbReference>
<feature type="non-terminal residue" evidence="9">
    <location>
        <position position="1"/>
    </location>
</feature>
<feature type="repeat" description="WD" evidence="8">
    <location>
        <begin position="177"/>
        <end position="218"/>
    </location>
</feature>
<proteinExistence type="predicted"/>
<keyword evidence="7" id="KW-0539">Nucleus</keyword>
<evidence type="ECO:0000256" key="2">
    <source>
        <dbReference type="ARBA" id="ARBA00022517"/>
    </source>
</evidence>
<keyword evidence="2" id="KW-0690">Ribosome biogenesis</keyword>
<evidence type="ECO:0000313" key="9">
    <source>
        <dbReference type="EMBL" id="ODQ80718.1"/>
    </source>
</evidence>
<dbReference type="GO" id="GO:0003723">
    <property type="term" value="F:RNA binding"/>
    <property type="evidence" value="ECO:0007669"/>
    <property type="project" value="InterPro"/>
</dbReference>
<dbReference type="SUPFAM" id="SSF50998">
    <property type="entry name" value="Quinoprotein alcohol dehydrogenase-like"/>
    <property type="match status" value="1"/>
</dbReference>
<evidence type="ECO:0000256" key="3">
    <source>
        <dbReference type="ARBA" id="ARBA00022552"/>
    </source>
</evidence>
<keyword evidence="3" id="KW-0698">rRNA processing</keyword>
<keyword evidence="5" id="KW-0677">Repeat</keyword>
<evidence type="ECO:0000256" key="6">
    <source>
        <dbReference type="ARBA" id="ARBA00023163"/>
    </source>
</evidence>
<dbReference type="STRING" id="984486.A0A1E3QSU8"/>
<evidence type="ECO:0000256" key="5">
    <source>
        <dbReference type="ARBA" id="ARBA00022737"/>
    </source>
</evidence>
<reference evidence="10" key="1">
    <citation type="submission" date="2016-05" db="EMBL/GenBank/DDBJ databases">
        <title>Comparative genomics of biotechnologically important yeasts.</title>
        <authorList>
            <consortium name="DOE Joint Genome Institute"/>
            <person name="Riley R."/>
            <person name="Haridas S."/>
            <person name="Wolfe K.H."/>
            <person name="Lopes M.R."/>
            <person name="Hittinger C.T."/>
            <person name="Goker M."/>
            <person name="Salamov A."/>
            <person name="Wisecaver J."/>
            <person name="Long T.M."/>
            <person name="Aerts A.L."/>
            <person name="Barry K."/>
            <person name="Choi C."/>
            <person name="Clum A."/>
            <person name="Coughlan A.Y."/>
            <person name="Deshpande S."/>
            <person name="Douglass A.P."/>
            <person name="Hanson S.J."/>
            <person name="Klenk H.-P."/>
            <person name="Labutti K."/>
            <person name="Lapidus A."/>
            <person name="Lindquist E."/>
            <person name="Lipzen A."/>
            <person name="Meier-Kolthoff J.P."/>
            <person name="Ohm R.A."/>
            <person name="Otillar R.P."/>
            <person name="Pangilinan J."/>
            <person name="Peng Y."/>
            <person name="Rokas A."/>
            <person name="Rosa C.A."/>
            <person name="Scheuner C."/>
            <person name="Sibirny A.A."/>
            <person name="Slot J.C."/>
            <person name="Stielow J.B."/>
            <person name="Sun H."/>
            <person name="Kurtzman C.P."/>
            <person name="Blackwell M."/>
            <person name="Grigoriev I.V."/>
            <person name="Jeffries T.W."/>
        </authorList>
    </citation>
    <scope>NUCLEOTIDE SEQUENCE [LARGE SCALE GENOMIC DNA]</scope>
    <source>
        <strain evidence="10">NRRL Y-12698</strain>
    </source>
</reference>
<keyword evidence="4 8" id="KW-0853">WD repeat</keyword>
<evidence type="ECO:0000256" key="8">
    <source>
        <dbReference type="PROSITE-ProRule" id="PRU00221"/>
    </source>
</evidence>
<evidence type="ECO:0000256" key="1">
    <source>
        <dbReference type="ARBA" id="ARBA00004604"/>
    </source>
</evidence>
<keyword evidence="6" id="KW-0804">Transcription</keyword>
<keyword evidence="10" id="KW-1185">Reference proteome</keyword>
<dbReference type="InterPro" id="IPR011047">
    <property type="entry name" value="Quinoprotein_ADH-like_sf"/>
</dbReference>
<dbReference type="RefSeq" id="XP_018986046.1">
    <property type="nucleotide sequence ID" value="XM_019128555.1"/>
</dbReference>
<dbReference type="Pfam" id="PF23869">
    <property type="entry name" value="Beta-prop_WDR75_1st"/>
    <property type="match status" value="1"/>
</dbReference>
<dbReference type="PANTHER" id="PTHR44215:SF1">
    <property type="entry name" value="WD REPEAT-CONTAINING PROTEIN 75"/>
    <property type="match status" value="1"/>
</dbReference>
<dbReference type="PROSITE" id="PS50294">
    <property type="entry name" value="WD_REPEATS_REGION"/>
    <property type="match status" value="1"/>
</dbReference>
<dbReference type="OrthoDB" id="4096at2759"/>
<organism evidence="9 10">
    <name type="scientific">Babjeviella inositovora NRRL Y-12698</name>
    <dbReference type="NCBI Taxonomy" id="984486"/>
    <lineage>
        <taxon>Eukaryota</taxon>
        <taxon>Fungi</taxon>
        <taxon>Dikarya</taxon>
        <taxon>Ascomycota</taxon>
        <taxon>Saccharomycotina</taxon>
        <taxon>Pichiomycetes</taxon>
        <taxon>Serinales incertae sedis</taxon>
        <taxon>Babjeviella</taxon>
    </lineage>
</organism>
<dbReference type="Proteomes" id="UP000094336">
    <property type="component" value="Unassembled WGS sequence"/>
</dbReference>
<dbReference type="GO" id="GO:0045943">
    <property type="term" value="P:positive regulation of transcription by RNA polymerase I"/>
    <property type="evidence" value="ECO:0007669"/>
    <property type="project" value="InterPro"/>
</dbReference>
<comment type="subcellular location">
    <subcellularLocation>
        <location evidence="1">Nucleus</location>
        <location evidence="1">Nucleolus</location>
    </subcellularLocation>
</comment>
<name>A0A1E3QSU8_9ASCO</name>
<accession>A0A1E3QSU8</accession>